<keyword evidence="13" id="KW-1185">Reference proteome</keyword>
<keyword evidence="6" id="KW-1133">Transmembrane helix</keyword>
<dbReference type="GeneID" id="68096920"/>
<evidence type="ECO:0000313" key="12">
    <source>
        <dbReference type="EMBL" id="KAG2383128.1"/>
    </source>
</evidence>
<keyword evidence="2" id="KW-1003">Cell membrane</keyword>
<feature type="disulfide bond" evidence="9">
    <location>
        <begin position="309"/>
        <end position="318"/>
    </location>
</feature>
<name>A0AA88GS30_NAELO</name>
<dbReference type="PROSITE" id="PS50221">
    <property type="entry name" value="GAIN_B"/>
    <property type="match status" value="1"/>
</dbReference>
<keyword evidence="3 9" id="KW-0245">EGF-like domain</keyword>
<dbReference type="AlphaFoldDB" id="A0AA88GS30"/>
<accession>A0AA88GS30</accession>
<evidence type="ECO:0000259" key="10">
    <source>
        <dbReference type="PROSITE" id="PS50026"/>
    </source>
</evidence>
<feature type="disulfide bond" evidence="9">
    <location>
        <begin position="506"/>
        <end position="515"/>
    </location>
</feature>
<proteinExistence type="predicted"/>
<dbReference type="Pfam" id="PF02010">
    <property type="entry name" value="REJ"/>
    <property type="match status" value="1"/>
</dbReference>
<dbReference type="InterPro" id="IPR051216">
    <property type="entry name" value="Teneurin"/>
</dbReference>
<dbReference type="InterPro" id="IPR002859">
    <property type="entry name" value="PKD/REJ-like"/>
</dbReference>
<dbReference type="PROSITE" id="PS00022">
    <property type="entry name" value="EGF_1"/>
    <property type="match status" value="8"/>
</dbReference>
<dbReference type="RefSeq" id="XP_044548807.1">
    <property type="nucleotide sequence ID" value="XM_044694107.1"/>
</dbReference>
<feature type="domain" description="GAIN-B" evidence="11">
    <location>
        <begin position="1060"/>
        <end position="1231"/>
    </location>
</feature>
<comment type="subcellular location">
    <subcellularLocation>
        <location evidence="1">Cell membrane</location>
    </subcellularLocation>
</comment>
<organism evidence="12 13">
    <name type="scientific">Naegleria lovaniensis</name>
    <name type="common">Amoeba</name>
    <dbReference type="NCBI Taxonomy" id="51637"/>
    <lineage>
        <taxon>Eukaryota</taxon>
        <taxon>Discoba</taxon>
        <taxon>Heterolobosea</taxon>
        <taxon>Tetramitia</taxon>
        <taxon>Eutetramitia</taxon>
        <taxon>Vahlkampfiidae</taxon>
        <taxon>Naegleria</taxon>
    </lineage>
</organism>
<evidence type="ECO:0000313" key="13">
    <source>
        <dbReference type="Proteomes" id="UP000816034"/>
    </source>
</evidence>
<dbReference type="Pfam" id="PF25024">
    <property type="entry name" value="EGF_TEN"/>
    <property type="match status" value="1"/>
</dbReference>
<feature type="disulfide bond" evidence="9">
    <location>
        <begin position="428"/>
        <end position="437"/>
    </location>
</feature>
<keyword evidence="8 9" id="KW-1015">Disulfide bond</keyword>
<keyword evidence="5" id="KW-0677">Repeat</keyword>
<feature type="domain" description="EGF-like" evidence="10">
    <location>
        <begin position="287"/>
        <end position="319"/>
    </location>
</feature>
<dbReference type="InterPro" id="IPR013111">
    <property type="entry name" value="EGF_extracell"/>
</dbReference>
<dbReference type="InterPro" id="IPR000742">
    <property type="entry name" value="EGF"/>
</dbReference>
<evidence type="ECO:0000256" key="3">
    <source>
        <dbReference type="ARBA" id="ARBA00022536"/>
    </source>
</evidence>
<dbReference type="PROSITE" id="PS50026">
    <property type="entry name" value="EGF_3"/>
    <property type="match status" value="4"/>
</dbReference>
<keyword evidence="4" id="KW-0812">Transmembrane</keyword>
<dbReference type="SMART" id="SM00181">
    <property type="entry name" value="EGF"/>
    <property type="match status" value="13"/>
</dbReference>
<dbReference type="InterPro" id="IPR057244">
    <property type="entry name" value="GAIN_B"/>
</dbReference>
<feature type="disulfide bond" evidence="9">
    <location>
        <begin position="109"/>
        <end position="118"/>
    </location>
</feature>
<evidence type="ECO:0000256" key="5">
    <source>
        <dbReference type="ARBA" id="ARBA00022737"/>
    </source>
</evidence>
<dbReference type="Pfam" id="PF07974">
    <property type="entry name" value="EGF_2"/>
    <property type="match status" value="1"/>
</dbReference>
<dbReference type="Gene3D" id="2.10.25.10">
    <property type="entry name" value="Laminin"/>
    <property type="match status" value="9"/>
</dbReference>
<feature type="domain" description="EGF-like" evidence="10">
    <location>
        <begin position="477"/>
        <end position="516"/>
    </location>
</feature>
<comment type="caution">
    <text evidence="9">Lacks conserved residue(s) required for the propagation of feature annotation.</text>
</comment>
<evidence type="ECO:0000256" key="4">
    <source>
        <dbReference type="ARBA" id="ARBA00022692"/>
    </source>
</evidence>
<evidence type="ECO:0000256" key="6">
    <source>
        <dbReference type="ARBA" id="ARBA00022989"/>
    </source>
</evidence>
<dbReference type="Proteomes" id="UP000816034">
    <property type="component" value="Unassembled WGS sequence"/>
</dbReference>
<evidence type="ECO:0000259" key="11">
    <source>
        <dbReference type="PROSITE" id="PS50221"/>
    </source>
</evidence>
<evidence type="ECO:0000256" key="7">
    <source>
        <dbReference type="ARBA" id="ARBA00023136"/>
    </source>
</evidence>
<feature type="domain" description="EGF-like" evidence="10">
    <location>
        <begin position="80"/>
        <end position="119"/>
    </location>
</feature>
<keyword evidence="7" id="KW-0472">Membrane</keyword>
<feature type="domain" description="EGF-like" evidence="10">
    <location>
        <begin position="399"/>
        <end position="438"/>
    </location>
</feature>
<evidence type="ECO:0000256" key="1">
    <source>
        <dbReference type="ARBA" id="ARBA00004236"/>
    </source>
</evidence>
<dbReference type="EMBL" id="PYSW02000021">
    <property type="protein sequence ID" value="KAG2383128.1"/>
    <property type="molecule type" value="Genomic_DNA"/>
</dbReference>
<reference evidence="12 13" key="1">
    <citation type="journal article" date="2018" name="BMC Genomics">
        <title>The genome of Naegleria lovaniensis, the basis for a comparative approach to unravel pathogenicity factors of the human pathogenic amoeba N. fowleri.</title>
        <authorList>
            <person name="Liechti N."/>
            <person name="Schurch N."/>
            <person name="Bruggmann R."/>
            <person name="Wittwer M."/>
        </authorList>
    </citation>
    <scope>NUCLEOTIDE SEQUENCE [LARGE SCALE GENOMIC DNA]</scope>
    <source>
        <strain evidence="12 13">ATCC 30569</strain>
    </source>
</reference>
<evidence type="ECO:0000256" key="8">
    <source>
        <dbReference type="ARBA" id="ARBA00023157"/>
    </source>
</evidence>
<comment type="caution">
    <text evidence="12">The sequence shown here is derived from an EMBL/GenBank/DDBJ whole genome shotgun (WGS) entry which is preliminary data.</text>
</comment>
<dbReference type="PROSITE" id="PS01186">
    <property type="entry name" value="EGF_2"/>
    <property type="match status" value="4"/>
</dbReference>
<dbReference type="PANTHER" id="PTHR11219:SF70">
    <property type="entry name" value="EGF-LIKE DOMAIN-CONTAINING PROTEIN"/>
    <property type="match status" value="1"/>
</dbReference>
<dbReference type="GO" id="GO:0005886">
    <property type="term" value="C:plasma membrane"/>
    <property type="evidence" value="ECO:0007669"/>
    <property type="project" value="UniProtKB-SubCell"/>
</dbReference>
<evidence type="ECO:0000256" key="2">
    <source>
        <dbReference type="ARBA" id="ARBA00022475"/>
    </source>
</evidence>
<sequence length="1260" mass="134486">MPTCNNVLQNQTELVCNGHGSCDAPNVCRCHSDWTGPLCEYPYCFGIPSNTSATVCSGHGNCTNVDTCVCNGNWVGSNCSMPTCFGIYQNSTSVCSGHGTCNDIDVCSCDSNWGGQNCSLPKCFGILQNMTGSVCNGHGSCNDVDTCECTSNWGGPSCALPKCYGILQNLTISVCSGHGSCNDVDTCACFSNWGGQNCSIPKCFGILQNMTGVVCSGHGSCNDVDTCVCDPNWGGQNCSVPKCFGILQNMTSEVCSGHGSCNDVNTCQCYSNWGGPTCALPMCFGILQNMTSEVCSGHGSCNDVDMCTCLAGWAGSNCSMPTCNNILQNQTELVCNGHGSCDAPNVCRCHLGWTDTFCSMPICYGLLSNMTGSVCSGHGSCNSVDRCDCHTNYFGNMCELTTCSGIASNSSGVCSGRGQCSSFNNCTCIPGFLGTNCESYGCFGFEFNSTNACSGKGVCILPNMCSCNVGFSNFDCSVIECFGKFSNSSNVCSGNGTCTDYNNCTCLDGFTSYDCSVNINPYMISLSSSAMQIVTSSNITSVEVEINIPTDVNLLNTTFHWYCLNCQGVSNASVFMIGSNQQKLTISINELKAPGSYLFHANTTTMNPDPFPSRISNTVVFNLTLLVPYAPDLSVPSLGVFGLPSAFVSTRSGQSSGQSISAVISNIVMNQTNIEKFLGCKANCTSSLTYSWQLTSTSSNALEASSTGSVSAFTSGNNLMILQPPITVSATLRTLVSNSKIGFSLALFNSQMQNISSRVDIPVLSPMSPPSSTNVTLPTNTTNSVVASSFMQVVPAQGVALTDTFTINITAWNAPSELLPLRYAVGFYDKSKGKDVRFTEFSQNLTITVYLPFIQNKARRRNVQAVSQVELVVYVMDALGNEASQSSNVSVSVSPFNGTSTQLLERINELSGTSLIIASFDQSYTALSSSGTNSSAVIYELVKNIEIDPKNPSVALSSFESLTSSSSSIDANIVNAVTSKLSSFVDGVKNTYSDEKKLYGFVKSKLADQDVTSTISVSSNLLASGVSSDKTRNVTENISSMVLLGEVAKVIDQSSGNTLPTVSYSTSLINITISSFKLNSDISSNQTLTSGSNSVEMSISQIMKQYNAFAKECGVSMIEYAKNTNFDNYTSNNVITSIVNDFKFIQEQTPLILNNLNQPIILSFKLDSSILIGKNISNSTFSCRYWDEEEKRWSNEGCWLHRVEIATGTIDCACSHTTMFTTFLEQKTTVNILEVKDQVASLYFAQIAFGCIYTLVPSSC</sequence>
<protein>
    <submittedName>
        <fullName evidence="12">Uncharacterized protein</fullName>
    </submittedName>
</protein>
<dbReference type="PANTHER" id="PTHR11219">
    <property type="entry name" value="TENEURIN AND N-ACETYLGLUCOSAMINE-1-PHOSPHODIESTER ALPHA-N-ACETYLGLUCOSAMINIDASE"/>
    <property type="match status" value="1"/>
</dbReference>
<gene>
    <name evidence="12" type="ORF">C9374_004465</name>
</gene>
<evidence type="ECO:0000256" key="9">
    <source>
        <dbReference type="PROSITE-ProRule" id="PRU00076"/>
    </source>
</evidence>